<dbReference type="EMBL" id="CAKW01000063">
    <property type="protein sequence ID" value="CCJ72291.1"/>
    <property type="molecule type" value="Genomic_DNA"/>
</dbReference>
<dbReference type="Proteomes" id="UP000009340">
    <property type="component" value="Unassembled WGS sequence"/>
</dbReference>
<evidence type="ECO:0000313" key="2">
    <source>
        <dbReference type="Proteomes" id="UP000009340"/>
    </source>
</evidence>
<keyword evidence="1" id="KW-0675">Receptor</keyword>
<accession>K7ZZT0</accession>
<organism evidence="1 2">
    <name type="scientific">Cronobacter condimenti 1330</name>
    <dbReference type="NCBI Taxonomy" id="1073999"/>
    <lineage>
        <taxon>Bacteria</taxon>
        <taxon>Pseudomonadati</taxon>
        <taxon>Pseudomonadota</taxon>
        <taxon>Gammaproteobacteria</taxon>
        <taxon>Enterobacterales</taxon>
        <taxon>Enterobacteriaceae</taxon>
        <taxon>Cronobacter</taxon>
    </lineage>
</organism>
<protein>
    <submittedName>
        <fullName evidence="1">Methyl-accepting chemotaxis protein III (ribose and galactose chemoreceptor protein)</fullName>
    </submittedName>
</protein>
<reference evidence="1" key="1">
    <citation type="submission" date="2012-07" db="EMBL/GenBank/DDBJ databases">
        <authorList>
            <person name="Cummings C."/>
        </authorList>
    </citation>
    <scope>NUCLEOTIDE SEQUENCE</scope>
    <source>
        <strain evidence="1">1330</strain>
    </source>
</reference>
<dbReference type="eggNOG" id="COG0840">
    <property type="taxonomic scope" value="Bacteria"/>
</dbReference>
<dbReference type="AlphaFoldDB" id="K7ZZT0"/>
<name>K7ZZT0_9ENTR</name>
<evidence type="ECO:0000313" key="1">
    <source>
        <dbReference type="EMBL" id="CCJ72291.1"/>
    </source>
</evidence>
<sequence length="105" mass="11648">MKTGLKRINMTVRLFSFVTLGALILIFLVSSSSNLWSLMRSNQALNDVNKEIRVVLSVVDPINHSRTVRVRLMEAMINHASGNTSRAATSLAGANEFFAARDRNL</sequence>
<proteinExistence type="predicted"/>
<gene>
    <name evidence="1" type="ORF">BN137_1656</name>
</gene>
<comment type="caution">
    <text evidence="1">The sequence shown here is derived from an EMBL/GenBank/DDBJ whole genome shotgun (WGS) entry which is preliminary data.</text>
</comment>